<dbReference type="SMART" id="SM00320">
    <property type="entry name" value="WD40"/>
    <property type="match status" value="13"/>
</dbReference>
<dbReference type="Gene3D" id="2.130.10.10">
    <property type="entry name" value="YVTN repeat-like/Quinoprotein amine dehydrogenase"/>
    <property type="match status" value="4"/>
</dbReference>
<feature type="region of interest" description="Disordered" evidence="4">
    <location>
        <begin position="1025"/>
        <end position="1063"/>
    </location>
</feature>
<dbReference type="InterPro" id="IPR036322">
    <property type="entry name" value="WD40_repeat_dom_sf"/>
</dbReference>
<dbReference type="InterPro" id="IPR015943">
    <property type="entry name" value="WD40/YVTN_repeat-like_dom_sf"/>
</dbReference>
<dbReference type="SUPFAM" id="SSF50998">
    <property type="entry name" value="Quinoprotein alcohol dehydrogenase-like"/>
    <property type="match status" value="1"/>
</dbReference>
<dbReference type="Pfam" id="PF00400">
    <property type="entry name" value="WD40"/>
    <property type="match status" value="5"/>
</dbReference>
<dbReference type="PROSITE" id="PS50082">
    <property type="entry name" value="WD_REPEATS_2"/>
    <property type="match status" value="5"/>
</dbReference>
<sequence length="1063" mass="111796">MAMEIIQVISAAHEDSLAAIAFNRIKREVYTAAEGDRAIKVWDLKTGQRLRSQAVHKGMVTCLAYASSVKLLFSGSIDGSIGVWTDKGSLLQVVPTGWPVFSMAWSSKHRILVAGGNSVMHIYKVDMSDVLRLKHARHNAQPTARQQLQQQQDSPVSAAAAGLGIAGGPGSSDAPQVLRRVCPAFKGWKQHQRPGSCAAVGVEALGRKDGGGGGRFTQDFDDEQPDLLAAAQASETAADAAAAANSAAAGGDAMSEAAASTNTSSSRPKAAAGGSRGAGSAGGLVYGSRQREEDYYGVCHTDVVKCVVITEAGKIFTAGFDRCICSYDVDKLDKPKEAFRRVQDCARAGLTSLAFDPHNNVLLAGSLDGALRVWSVEGRCLDKFEGLSNKPICCAYLPHCNHWWATGRAGKLAALDPRAPAVITEYVAQPNQLQEHAVELLYAPPGSDLVLAGTAQRQLVVWQYNPHAAHRVFRAHEDWVEGLLVCQGSSSSQDTFDQSMFSFSADGHVCSWELDAEQNCDVYRLVEDTPVADCNVLCLLYLPEQHCIVSGCEAGSIKLSYLDGHAASTAGDRDAAALPTLLTGHEGKVTGLAALPGGLVLSCSEDRSLRVWDLRTMKQLHAEQGAHNTPIQCMEHCPARQEVATCGMGSKVKVWSLAKPTQPRLTLVLDHSDPATRPNSAGPSKQQTPSDVNPNGKSNMQWLTRSDIDGLAAGGGGAGTKQQQGGAGLPAIVAEAIAHASEDVPEVTQVRWVAHEEAWVTAADDELLRLWSTKGEKMASIPFKGGSARYLFVDEVNRLLLVSTADKSAYLYDLAAGAVPLARFQGHSDIISGIGYLHALDCYITSSWDGALRLWKRPQPAAAAAAAGSSSSTGKASAAAAAAAATSGDAAYLLPEDSEDAANYVSEYEKAHPLVMPKALSQDHTLALLRAIGVAGDDGPSGGKPGGRRGGRAGGRAGREPRLSEEGWQLGAAEVPDAPGSLGAKLQELGRRLLMDINDSAAKVVADKGATAWTSSTMQSVAALQHSSSVDSNRVGLGPEAAAGPGAAKLRRAAGAAGSRRER</sequence>
<dbReference type="SUPFAM" id="SSF50978">
    <property type="entry name" value="WD40 repeat-like"/>
    <property type="match status" value="1"/>
</dbReference>
<feature type="repeat" description="WD" evidence="3">
    <location>
        <begin position="53"/>
        <end position="84"/>
    </location>
</feature>
<feature type="repeat" description="WD" evidence="3">
    <location>
        <begin position="824"/>
        <end position="856"/>
    </location>
</feature>
<feature type="compositionally biased region" description="Polar residues" evidence="4">
    <location>
        <begin position="677"/>
        <end position="700"/>
    </location>
</feature>
<feature type="compositionally biased region" description="Low complexity" evidence="4">
    <location>
        <begin position="258"/>
        <end position="273"/>
    </location>
</feature>
<dbReference type="PANTHER" id="PTHR19848:SF8">
    <property type="entry name" value="F-BOX AND WD REPEAT DOMAIN CONTAINING 7"/>
    <property type="match status" value="1"/>
</dbReference>
<dbReference type="InterPro" id="IPR001680">
    <property type="entry name" value="WD40_rpt"/>
</dbReference>
<dbReference type="EMBL" id="FNXT01000835">
    <property type="protein sequence ID" value="SZX68080.1"/>
    <property type="molecule type" value="Genomic_DNA"/>
</dbReference>
<feature type="repeat" description="WD" evidence="3">
    <location>
        <begin position="350"/>
        <end position="377"/>
    </location>
</feature>
<feature type="region of interest" description="Disordered" evidence="4">
    <location>
        <begin position="258"/>
        <end position="282"/>
    </location>
</feature>
<dbReference type="Proteomes" id="UP000256970">
    <property type="component" value="Unassembled WGS sequence"/>
</dbReference>
<organism evidence="5 6">
    <name type="scientific">Tetradesmus obliquus</name>
    <name type="common">Green alga</name>
    <name type="synonym">Acutodesmus obliquus</name>
    <dbReference type="NCBI Taxonomy" id="3088"/>
    <lineage>
        <taxon>Eukaryota</taxon>
        <taxon>Viridiplantae</taxon>
        <taxon>Chlorophyta</taxon>
        <taxon>core chlorophytes</taxon>
        <taxon>Chlorophyceae</taxon>
        <taxon>CS clade</taxon>
        <taxon>Sphaeropleales</taxon>
        <taxon>Scenedesmaceae</taxon>
        <taxon>Tetradesmus</taxon>
    </lineage>
</organism>
<dbReference type="PANTHER" id="PTHR19848">
    <property type="entry name" value="WD40 REPEAT PROTEIN"/>
    <property type="match status" value="1"/>
</dbReference>
<evidence type="ECO:0000256" key="1">
    <source>
        <dbReference type="ARBA" id="ARBA00022574"/>
    </source>
</evidence>
<evidence type="ECO:0000256" key="3">
    <source>
        <dbReference type="PROSITE-ProRule" id="PRU00221"/>
    </source>
</evidence>
<feature type="compositionally biased region" description="Low complexity" evidence="4">
    <location>
        <begin position="1036"/>
        <end position="1063"/>
    </location>
</feature>
<evidence type="ECO:0000313" key="6">
    <source>
        <dbReference type="Proteomes" id="UP000256970"/>
    </source>
</evidence>
<dbReference type="STRING" id="3088.A0A383VT43"/>
<feature type="repeat" description="WD" evidence="3">
    <location>
        <begin position="10"/>
        <end position="52"/>
    </location>
</feature>
<reference evidence="5 6" key="1">
    <citation type="submission" date="2016-10" db="EMBL/GenBank/DDBJ databases">
        <authorList>
            <person name="Cai Z."/>
        </authorList>
    </citation>
    <scope>NUCLEOTIDE SEQUENCE [LARGE SCALE GENOMIC DNA]</scope>
</reference>
<proteinExistence type="predicted"/>
<keyword evidence="1 3" id="KW-0853">WD repeat</keyword>
<dbReference type="InterPro" id="IPR011047">
    <property type="entry name" value="Quinoprotein_ADH-like_sf"/>
</dbReference>
<gene>
    <name evidence="5" type="ORF">BQ4739_LOCUS8401</name>
</gene>
<keyword evidence="6" id="KW-1185">Reference proteome</keyword>
<feature type="repeat" description="WD" evidence="3">
    <location>
        <begin position="582"/>
        <end position="622"/>
    </location>
</feature>
<keyword evidence="2" id="KW-0677">Repeat</keyword>
<feature type="region of interest" description="Disordered" evidence="4">
    <location>
        <begin position="937"/>
        <end position="966"/>
    </location>
</feature>
<evidence type="ECO:0000256" key="4">
    <source>
        <dbReference type="SAM" id="MobiDB-lite"/>
    </source>
</evidence>
<evidence type="ECO:0000313" key="5">
    <source>
        <dbReference type="EMBL" id="SZX68080.1"/>
    </source>
</evidence>
<dbReference type="InterPro" id="IPR019775">
    <property type="entry name" value="WD40_repeat_CS"/>
</dbReference>
<dbReference type="PROSITE" id="PS50294">
    <property type="entry name" value="WD_REPEATS_REGION"/>
    <property type="match status" value="3"/>
</dbReference>
<accession>A0A383VT43</accession>
<protein>
    <submittedName>
        <fullName evidence="5">Uncharacterized protein</fullName>
    </submittedName>
</protein>
<dbReference type="AlphaFoldDB" id="A0A383VT43"/>
<name>A0A383VT43_TETOB</name>
<feature type="region of interest" description="Disordered" evidence="4">
    <location>
        <begin position="671"/>
        <end position="700"/>
    </location>
</feature>
<dbReference type="PROSITE" id="PS00678">
    <property type="entry name" value="WD_REPEATS_1"/>
    <property type="match status" value="1"/>
</dbReference>
<evidence type="ECO:0000256" key="2">
    <source>
        <dbReference type="ARBA" id="ARBA00022737"/>
    </source>
</evidence>